<dbReference type="Proteomes" id="UP000198694">
    <property type="component" value="Unassembled WGS sequence"/>
</dbReference>
<gene>
    <name evidence="1" type="ORF">SAMN05216243_1282</name>
</gene>
<dbReference type="AlphaFoldDB" id="A0A1G8XDX7"/>
<keyword evidence="2" id="KW-1185">Reference proteome</keyword>
<protein>
    <submittedName>
        <fullName evidence="1">Uncharacterized protein</fullName>
    </submittedName>
</protein>
<organism evidence="1 2">
    <name type="scientific">Sediminibacillus albus</name>
    <dbReference type="NCBI Taxonomy" id="407036"/>
    <lineage>
        <taxon>Bacteria</taxon>
        <taxon>Bacillati</taxon>
        <taxon>Bacillota</taxon>
        <taxon>Bacilli</taxon>
        <taxon>Bacillales</taxon>
        <taxon>Bacillaceae</taxon>
        <taxon>Sediminibacillus</taxon>
    </lineage>
</organism>
<name>A0A1G8XDX7_9BACI</name>
<accession>A0A1G8XDX7</accession>
<dbReference type="RefSeq" id="WP_281241680.1">
    <property type="nucleotide sequence ID" value="NZ_FNFL01000001.1"/>
</dbReference>
<dbReference type="STRING" id="407036.SAMN05216243_1282"/>
<reference evidence="1 2" key="1">
    <citation type="submission" date="2016-10" db="EMBL/GenBank/DDBJ databases">
        <authorList>
            <person name="de Groot N.N."/>
        </authorList>
    </citation>
    <scope>NUCLEOTIDE SEQUENCE [LARGE SCALE GENOMIC DNA]</scope>
    <source>
        <strain evidence="1 2">CGMCC 1.6502</strain>
    </source>
</reference>
<proteinExistence type="predicted"/>
<evidence type="ECO:0000313" key="1">
    <source>
        <dbReference type="EMBL" id="SDJ88135.1"/>
    </source>
</evidence>
<dbReference type="EMBL" id="FNFL01000001">
    <property type="protein sequence ID" value="SDJ88135.1"/>
    <property type="molecule type" value="Genomic_DNA"/>
</dbReference>
<sequence>MDKVKDALELEIYTLLNPEFGMNPAEIQGEKLIGARAEKEEEES</sequence>
<evidence type="ECO:0000313" key="2">
    <source>
        <dbReference type="Proteomes" id="UP000198694"/>
    </source>
</evidence>